<protein>
    <submittedName>
        <fullName evidence="2">Uncharacterized protein</fullName>
    </submittedName>
</protein>
<evidence type="ECO:0000313" key="1">
    <source>
        <dbReference type="Proteomes" id="UP000887564"/>
    </source>
</evidence>
<dbReference type="Proteomes" id="UP000887564">
    <property type="component" value="Unplaced"/>
</dbReference>
<dbReference type="WBParaSite" id="PEQ_0001011901-mRNA-1">
    <property type="protein sequence ID" value="PEQ_0001011901-mRNA-1"/>
    <property type="gene ID" value="PEQ_0001011901"/>
</dbReference>
<name>A0A914RZ12_PAREQ</name>
<evidence type="ECO:0000313" key="2">
    <source>
        <dbReference type="WBParaSite" id="PEQ_0001011901-mRNA-1"/>
    </source>
</evidence>
<proteinExistence type="predicted"/>
<keyword evidence="1" id="KW-1185">Reference proteome</keyword>
<sequence>MCANIWGNECLREESTYARGYLRLFTYASSPYPPYIHSRGRYDTKCFPWAGSRQWFAKSRLVLRSLCHTVRDHHIAKSRSSSAANEATKEWISHLGIRN</sequence>
<reference evidence="2" key="1">
    <citation type="submission" date="2022-11" db="UniProtKB">
        <authorList>
            <consortium name="WormBaseParasite"/>
        </authorList>
    </citation>
    <scope>IDENTIFICATION</scope>
</reference>
<organism evidence="1 2">
    <name type="scientific">Parascaris equorum</name>
    <name type="common">Equine roundworm</name>
    <dbReference type="NCBI Taxonomy" id="6256"/>
    <lineage>
        <taxon>Eukaryota</taxon>
        <taxon>Metazoa</taxon>
        <taxon>Ecdysozoa</taxon>
        <taxon>Nematoda</taxon>
        <taxon>Chromadorea</taxon>
        <taxon>Rhabditida</taxon>
        <taxon>Spirurina</taxon>
        <taxon>Ascaridomorpha</taxon>
        <taxon>Ascaridoidea</taxon>
        <taxon>Ascarididae</taxon>
        <taxon>Parascaris</taxon>
    </lineage>
</organism>
<dbReference type="AlphaFoldDB" id="A0A914RZ12"/>
<accession>A0A914RZ12</accession>